<dbReference type="GeneTree" id="ENSGT00940000158123"/>
<dbReference type="AlphaFoldDB" id="A0A3B3VTV7"/>
<accession>A0A3B3VTV7</accession>
<feature type="domain" description="SLED" evidence="7">
    <location>
        <begin position="510"/>
        <end position="624"/>
    </location>
</feature>
<comment type="subcellular location">
    <subcellularLocation>
        <location evidence="1">Nucleus</location>
    </subcellularLocation>
</comment>
<evidence type="ECO:0000313" key="8">
    <source>
        <dbReference type="Ensembl" id="ENSPLAP00000028239.1"/>
    </source>
</evidence>
<feature type="repeat" description="MBT" evidence="5">
    <location>
        <begin position="251"/>
        <end position="357"/>
    </location>
</feature>
<feature type="region of interest" description="Disordered" evidence="6">
    <location>
        <begin position="1"/>
        <end position="22"/>
    </location>
</feature>
<name>A0A3B3VTV7_9TELE</name>
<feature type="compositionally biased region" description="Polar residues" evidence="6">
    <location>
        <begin position="1"/>
        <end position="21"/>
    </location>
</feature>
<dbReference type="InterPro" id="IPR050548">
    <property type="entry name" value="PcG_chromatin_remod_factors"/>
</dbReference>
<dbReference type="PANTHER" id="PTHR12247:SF62">
    <property type="entry name" value="SCM-LIKE WITH FOUR MBT DOMAINS PROTEIN 2"/>
    <property type="match status" value="1"/>
</dbReference>
<evidence type="ECO:0000259" key="7">
    <source>
        <dbReference type="Pfam" id="PF12140"/>
    </source>
</evidence>
<dbReference type="PANTHER" id="PTHR12247">
    <property type="entry name" value="POLYCOMB GROUP PROTEIN"/>
    <property type="match status" value="1"/>
</dbReference>
<evidence type="ECO:0000313" key="9">
    <source>
        <dbReference type="Proteomes" id="UP000261500"/>
    </source>
</evidence>
<feature type="region of interest" description="Disordered" evidence="6">
    <location>
        <begin position="656"/>
        <end position="741"/>
    </location>
</feature>
<dbReference type="GO" id="GO:0005634">
    <property type="term" value="C:nucleus"/>
    <property type="evidence" value="ECO:0007669"/>
    <property type="project" value="UniProtKB-SubCell"/>
</dbReference>
<dbReference type="SUPFAM" id="SSF63748">
    <property type="entry name" value="Tudor/PWWP/MBT"/>
    <property type="match status" value="4"/>
</dbReference>
<reference evidence="8" key="2">
    <citation type="submission" date="2025-09" db="UniProtKB">
        <authorList>
            <consortium name="Ensembl"/>
        </authorList>
    </citation>
    <scope>IDENTIFICATION</scope>
</reference>
<evidence type="ECO:0000256" key="4">
    <source>
        <dbReference type="ARBA" id="ARBA00023242"/>
    </source>
</evidence>
<dbReference type="GO" id="GO:0042393">
    <property type="term" value="F:histone binding"/>
    <property type="evidence" value="ECO:0007669"/>
    <property type="project" value="TreeGrafter"/>
</dbReference>
<dbReference type="InterPro" id="IPR021987">
    <property type="entry name" value="SLED"/>
</dbReference>
<sequence>MQTGAQDQPTNGKEEQVTTGAESMEEEFMWEEYLEETGATAAPHTIFRHVEVSLQSSFQPGMKLEVASKSSPETYWVATIITTCGQLLLLRYSGYGDDRRADFWCDVMTAELHPVGWCAQNHKTLTPPEAIREKYSDWTEFLVQDLTGSRTAPANLLEGPLRGKNTVDLIVAGSVLELQNLSDPLLYWPVRVIQNIGGRLRLRPVGLSERHRAQDTWLFYLDVRLRPLGWALENRLTLEPPTELRPLLSDRDWQQALQNAQADGQKDAVPLEVFKDHADLPRHAFRTGMKLEMVSPWEQLLIRPVSVTKVYSDTYFQVTLDDLCAEAAPLSAVCHANSPGILPVQWCLKNGVALERPRGYEGPDFDWADYLKQSGSEAAPDACFPDTGHTRGFAEDMWLEAVNPARPEEVCVARVSRVRGRLLWLRLEGVLQPQSECIVDVESMDIFPVGWCEANSYPLTPPLRPVCQKQKKIAVVQPEKQSAPPAEAPPVVACQPVAMDTATANGRYCCSRVFVNHRCFSGPYLNKGRIAELPRAVGPGKCSLVLKELLSMLINAAYKPGRVLKELQQLQEPGWDSQEETLKAKYKGKTYRSTVRIVRLAEQIPDFCRKVCVKLQCCPNLLGPDLRADSCPENCSVQTKTKYTYYYGKKRRLPKAVGGDEAKPARRRRKRKAIFVQKKRRSSNMDYTAAGSPQDSDEEEEEDEELMQSCSEGSSSEPRDDQTDASSVEATGGGGRPRRAAALRRAFSAAVSLRPLINGSINTINHFHRF</sequence>
<dbReference type="Gene3D" id="3.90.1150.190">
    <property type="entry name" value="SLED domain"/>
    <property type="match status" value="1"/>
</dbReference>
<dbReference type="STRING" id="48699.ENSPLAP00000028239"/>
<dbReference type="Pfam" id="PF02820">
    <property type="entry name" value="MBT"/>
    <property type="match status" value="4"/>
</dbReference>
<evidence type="ECO:0000256" key="5">
    <source>
        <dbReference type="PROSITE-ProRule" id="PRU00459"/>
    </source>
</evidence>
<dbReference type="InterPro" id="IPR038348">
    <property type="entry name" value="SLED_sf"/>
</dbReference>
<evidence type="ECO:0000256" key="2">
    <source>
        <dbReference type="ARBA" id="ARBA00022491"/>
    </source>
</evidence>
<feature type="repeat" description="MBT" evidence="5">
    <location>
        <begin position="365"/>
        <end position="462"/>
    </location>
</feature>
<keyword evidence="9" id="KW-1185">Reference proteome</keyword>
<dbReference type="GO" id="GO:0003682">
    <property type="term" value="F:chromatin binding"/>
    <property type="evidence" value="ECO:0007669"/>
    <property type="project" value="TreeGrafter"/>
</dbReference>
<feature type="repeat" description="MBT" evidence="5">
    <location>
        <begin position="28"/>
        <end position="128"/>
    </location>
</feature>
<dbReference type="Gene3D" id="2.30.30.140">
    <property type="match status" value="4"/>
</dbReference>
<dbReference type="PROSITE" id="PS51079">
    <property type="entry name" value="MBT"/>
    <property type="match status" value="4"/>
</dbReference>
<feature type="repeat" description="MBT" evidence="5">
    <location>
        <begin position="136"/>
        <end position="241"/>
    </location>
</feature>
<feature type="compositionally biased region" description="Acidic residues" evidence="6">
    <location>
        <begin position="695"/>
        <end position="706"/>
    </location>
</feature>
<feature type="compositionally biased region" description="Basic residues" evidence="6">
    <location>
        <begin position="665"/>
        <end position="682"/>
    </location>
</feature>
<dbReference type="Ensembl" id="ENSPLAT00000022023.1">
    <property type="protein sequence ID" value="ENSPLAP00000028239.1"/>
    <property type="gene ID" value="ENSPLAG00000017523.1"/>
</dbReference>
<protein>
    <submittedName>
        <fullName evidence="8">Scm like with four mbt domains 2</fullName>
    </submittedName>
</protein>
<dbReference type="GO" id="GO:0045892">
    <property type="term" value="P:negative regulation of DNA-templated transcription"/>
    <property type="evidence" value="ECO:0007669"/>
    <property type="project" value="TreeGrafter"/>
</dbReference>
<organism evidence="8 9">
    <name type="scientific">Poecilia latipinna</name>
    <name type="common">sailfin molly</name>
    <dbReference type="NCBI Taxonomy" id="48699"/>
    <lineage>
        <taxon>Eukaryota</taxon>
        <taxon>Metazoa</taxon>
        <taxon>Chordata</taxon>
        <taxon>Craniata</taxon>
        <taxon>Vertebrata</taxon>
        <taxon>Euteleostomi</taxon>
        <taxon>Actinopterygii</taxon>
        <taxon>Neopterygii</taxon>
        <taxon>Teleostei</taxon>
        <taxon>Neoteleostei</taxon>
        <taxon>Acanthomorphata</taxon>
        <taxon>Ovalentaria</taxon>
        <taxon>Atherinomorphae</taxon>
        <taxon>Cyprinodontiformes</taxon>
        <taxon>Poeciliidae</taxon>
        <taxon>Poeciliinae</taxon>
        <taxon>Poecilia</taxon>
    </lineage>
</organism>
<evidence type="ECO:0000256" key="3">
    <source>
        <dbReference type="ARBA" id="ARBA00022737"/>
    </source>
</evidence>
<dbReference type="SMART" id="SM00561">
    <property type="entry name" value="MBT"/>
    <property type="match status" value="4"/>
</dbReference>
<proteinExistence type="predicted"/>
<keyword evidence="2" id="KW-0678">Repressor</keyword>
<dbReference type="Proteomes" id="UP000261500">
    <property type="component" value="Unplaced"/>
</dbReference>
<keyword evidence="3" id="KW-0677">Repeat</keyword>
<dbReference type="Pfam" id="PF12140">
    <property type="entry name" value="SLED"/>
    <property type="match status" value="1"/>
</dbReference>
<reference evidence="8" key="1">
    <citation type="submission" date="2025-08" db="UniProtKB">
        <authorList>
            <consortium name="Ensembl"/>
        </authorList>
    </citation>
    <scope>IDENTIFICATION</scope>
</reference>
<keyword evidence="4" id="KW-0539">Nucleus</keyword>
<evidence type="ECO:0000256" key="6">
    <source>
        <dbReference type="SAM" id="MobiDB-lite"/>
    </source>
</evidence>
<dbReference type="InterPro" id="IPR004092">
    <property type="entry name" value="Mbt"/>
</dbReference>
<evidence type="ECO:0000256" key="1">
    <source>
        <dbReference type="ARBA" id="ARBA00004123"/>
    </source>
</evidence>